<dbReference type="Proteomes" id="UP000614216">
    <property type="component" value="Unassembled WGS sequence"/>
</dbReference>
<comment type="caution">
    <text evidence="1">The sequence shown here is derived from an EMBL/GenBank/DDBJ whole genome shotgun (WGS) entry which is preliminary data.</text>
</comment>
<organism evidence="1 2">
    <name type="scientific">Fulvivirga marina</name>
    <dbReference type="NCBI Taxonomy" id="2494733"/>
    <lineage>
        <taxon>Bacteria</taxon>
        <taxon>Pseudomonadati</taxon>
        <taxon>Bacteroidota</taxon>
        <taxon>Cytophagia</taxon>
        <taxon>Cytophagales</taxon>
        <taxon>Fulvivirgaceae</taxon>
        <taxon>Fulvivirga</taxon>
    </lineage>
</organism>
<sequence>MNKIKTGDVVVKKELESFIVPLSNEEYAQLETNIINEGCRDPLIFWKTNEGLVLIDGHNRLKICTEHNIPYKSKELPFENEEEARLWMLNNQLGRRNLTPDQLSYYRGLKYHSLKHQRGGYENVQSKGQKEPSTSEKLAADFKVSESTIKRDAKFTQGLDIIGKSNPALKLKILKGEIKVNKSDIRLLSEGDEKLIASIKNEADLYNKAKIIKDNLLNEVETTLNQIKEKQVEEAQEYFKSTEPIFQEKDDQVNRIKGKIISAINRAINKRDIEAIDELRKLIERLESLLFS</sequence>
<dbReference type="AlphaFoldDB" id="A0A937G0E1"/>
<dbReference type="InterPro" id="IPR036086">
    <property type="entry name" value="ParB/Sulfiredoxin_sf"/>
</dbReference>
<name>A0A937G0E1_9BACT</name>
<proteinExistence type="predicted"/>
<evidence type="ECO:0008006" key="3">
    <source>
        <dbReference type="Google" id="ProtNLM"/>
    </source>
</evidence>
<accession>A0A937G0E1</accession>
<dbReference type="RefSeq" id="WP_202857770.1">
    <property type="nucleotide sequence ID" value="NZ_JAEUGD010000059.1"/>
</dbReference>
<dbReference type="EMBL" id="JAEUGD010000059">
    <property type="protein sequence ID" value="MBL6448228.1"/>
    <property type="molecule type" value="Genomic_DNA"/>
</dbReference>
<evidence type="ECO:0000313" key="1">
    <source>
        <dbReference type="EMBL" id="MBL6448228.1"/>
    </source>
</evidence>
<protein>
    <recommendedName>
        <fullName evidence="3">ParB/Sulfiredoxin domain-containing protein</fullName>
    </recommendedName>
</protein>
<gene>
    <name evidence="1" type="ORF">JMN32_18080</name>
</gene>
<evidence type="ECO:0000313" key="2">
    <source>
        <dbReference type="Proteomes" id="UP000614216"/>
    </source>
</evidence>
<dbReference type="SUPFAM" id="SSF110849">
    <property type="entry name" value="ParB/Sulfiredoxin"/>
    <property type="match status" value="1"/>
</dbReference>
<reference evidence="1" key="1">
    <citation type="submission" date="2021-01" db="EMBL/GenBank/DDBJ databases">
        <title>Fulvivirga kasyanovii gen. nov., sp nov., a novel member of the phylum Bacteroidetes isolated from seawater in a mussel farm.</title>
        <authorList>
            <person name="Zhao L.-H."/>
            <person name="Wang Z.-J."/>
        </authorList>
    </citation>
    <scope>NUCLEOTIDE SEQUENCE</scope>
    <source>
        <strain evidence="1">29W222</strain>
    </source>
</reference>
<keyword evidence="2" id="KW-1185">Reference proteome</keyword>